<reference evidence="5" key="2">
    <citation type="submission" date="2021-05" db="EMBL/GenBank/DDBJ databases">
        <authorList>
            <person name="Pain A."/>
        </authorList>
    </citation>
    <scope>NUCLEOTIDE SEQUENCE</scope>
    <source>
        <strain evidence="5">1802A</strain>
    </source>
</reference>
<dbReference type="GO" id="GO:0017136">
    <property type="term" value="F:histone deacetylase activity, NAD-dependent"/>
    <property type="evidence" value="ECO:0007669"/>
    <property type="project" value="TreeGrafter"/>
</dbReference>
<evidence type="ECO:0000313" key="6">
    <source>
        <dbReference type="Proteomes" id="UP001195914"/>
    </source>
</evidence>
<dbReference type="PANTHER" id="PTHR11085">
    <property type="entry name" value="NAD-DEPENDENT PROTEIN DEACYLASE SIRTUIN-5, MITOCHONDRIAL-RELATED"/>
    <property type="match status" value="1"/>
</dbReference>
<comment type="caution">
    <text evidence="5">The sequence shown here is derived from an EMBL/GenBank/DDBJ whole genome shotgun (WGS) entry which is preliminary data.</text>
</comment>
<dbReference type="AlphaFoldDB" id="A0AAD9GKL0"/>
<organism evidence="5 6">
    <name type="scientific">Babesia divergens</name>
    <dbReference type="NCBI Taxonomy" id="32595"/>
    <lineage>
        <taxon>Eukaryota</taxon>
        <taxon>Sar</taxon>
        <taxon>Alveolata</taxon>
        <taxon>Apicomplexa</taxon>
        <taxon>Aconoidasida</taxon>
        <taxon>Piroplasmida</taxon>
        <taxon>Babesiidae</taxon>
        <taxon>Babesia</taxon>
    </lineage>
</organism>
<dbReference type="PANTHER" id="PTHR11085:SF10">
    <property type="entry name" value="NAD-DEPENDENT PROTEIN DEACYLASE SIRTUIN-5, MITOCHONDRIAL-RELATED"/>
    <property type="match status" value="1"/>
</dbReference>
<reference evidence="5" key="1">
    <citation type="journal article" date="2014" name="Nucleic Acids Res.">
        <title>The evolutionary dynamics of variant antigen genes in Babesia reveal a history of genomic innovation underlying host-parasite interaction.</title>
        <authorList>
            <person name="Jackson A.P."/>
            <person name="Otto T.D."/>
            <person name="Darby A."/>
            <person name="Ramaprasad A."/>
            <person name="Xia D."/>
            <person name="Echaide I.E."/>
            <person name="Farber M."/>
            <person name="Gahlot S."/>
            <person name="Gamble J."/>
            <person name="Gupta D."/>
            <person name="Gupta Y."/>
            <person name="Jackson L."/>
            <person name="Malandrin L."/>
            <person name="Malas T.B."/>
            <person name="Moussa E."/>
            <person name="Nair M."/>
            <person name="Reid A.J."/>
            <person name="Sanders M."/>
            <person name="Sharma J."/>
            <person name="Tracey A."/>
            <person name="Quail M.A."/>
            <person name="Weir W."/>
            <person name="Wastling J.M."/>
            <person name="Hall N."/>
            <person name="Willadsen P."/>
            <person name="Lingelbach K."/>
            <person name="Shiels B."/>
            <person name="Tait A."/>
            <person name="Berriman M."/>
            <person name="Allred D.R."/>
            <person name="Pain A."/>
        </authorList>
    </citation>
    <scope>NUCLEOTIDE SEQUENCE</scope>
    <source>
        <strain evidence="5">1802A</strain>
    </source>
</reference>
<dbReference type="InterPro" id="IPR026590">
    <property type="entry name" value="Ssirtuin_cat_dom"/>
</dbReference>
<proteinExistence type="predicted"/>
<dbReference type="InterPro" id="IPR003000">
    <property type="entry name" value="Sirtuin"/>
</dbReference>
<comment type="caution">
    <text evidence="3">Lacks conserved residue(s) required for the propagation of feature annotation.</text>
</comment>
<dbReference type="SUPFAM" id="SSF52467">
    <property type="entry name" value="DHS-like NAD/FAD-binding domain"/>
    <property type="match status" value="1"/>
</dbReference>
<protein>
    <submittedName>
        <fullName evidence="5">Transcriptional regulator, Sir2 family domain containing protein</fullName>
    </submittedName>
</protein>
<dbReference type="PROSITE" id="PS50305">
    <property type="entry name" value="SIRTUIN"/>
    <property type="match status" value="1"/>
</dbReference>
<sequence length="656" mass="73987">MVSSALSYATQLKRNDNKGPCGTVQLFDTPAEVARKFQKLYALLCYSKRAVVHTGAGVSTAAGIPDFRGPSGVWTVMSLQDAAKKRRKMTDGDCTVKSANDMCVEYGRCKMAAVEFSQAMPSVTHLAVLTLLRAGHISSVITQNIDGLHAISGMRHSECAEVHGNVLVERCISCARRFLRPYVSPTISFKPTGNHCGTFPPSGILTDVVLDWFDSYEDHFEKRAVSYSQEADFHLTLGSSLHVEPACHYASSEHYRQEEAPLVIVNYQKTRLDAEADVVIHCDVNLICKRLLNRFRLPIPVFIRHFYMVGLHYNQRSTNKVLLRLPCVTNLMVSDRYTSQGKVLHRCLNVTHGLHEFSFDRDFEVVLKLWFDAEMVIKVVYLPECPLTGLVWRLSLAATNGPVTHRKHTQITHKFEKFVGNGPISVTSVQLSYNAALIPKEEACRIIALVSSRSEDLPHFKAKPLPSSITRLFTCFNWLWKSVGTPFDHLVEIKPDEGDSDTFGRLDNFETLPEVMRVCLRIAFHHKLGSISKGQFCVDTDALNSLRQKPHCLDPYFEPGSLSLICADAFEFGEMVDRASADLRICLPRRIRPIAPCRTTSMNPLDELFITVLRGSIYQIMAKNVRSSHVFRLVNLFKTDFPTWFIVYLADLFECR</sequence>
<accession>A0AAD9GKL0</accession>
<dbReference type="InterPro" id="IPR050134">
    <property type="entry name" value="NAD-dep_sirtuin_deacylases"/>
</dbReference>
<dbReference type="Pfam" id="PF02146">
    <property type="entry name" value="SIR2"/>
    <property type="match status" value="1"/>
</dbReference>
<evidence type="ECO:0000256" key="3">
    <source>
        <dbReference type="PROSITE-ProRule" id="PRU00236"/>
    </source>
</evidence>
<evidence type="ECO:0000256" key="1">
    <source>
        <dbReference type="ARBA" id="ARBA00022679"/>
    </source>
</evidence>
<dbReference type="Proteomes" id="UP001195914">
    <property type="component" value="Unassembled WGS sequence"/>
</dbReference>
<name>A0AAD9GKL0_BABDI</name>
<dbReference type="Gene3D" id="3.40.50.1220">
    <property type="entry name" value="TPP-binding domain"/>
    <property type="match status" value="1"/>
</dbReference>
<dbReference type="Gene3D" id="2.20.28.200">
    <property type="match status" value="1"/>
</dbReference>
<keyword evidence="2" id="KW-0520">NAD</keyword>
<feature type="domain" description="Deacetylase sirtuin-type" evidence="4">
    <location>
        <begin position="30"/>
        <end position="298"/>
    </location>
</feature>
<dbReference type="GO" id="GO:0005634">
    <property type="term" value="C:nucleus"/>
    <property type="evidence" value="ECO:0007669"/>
    <property type="project" value="TreeGrafter"/>
</dbReference>
<keyword evidence="6" id="KW-1185">Reference proteome</keyword>
<dbReference type="GO" id="GO:0070403">
    <property type="term" value="F:NAD+ binding"/>
    <property type="evidence" value="ECO:0007669"/>
    <property type="project" value="InterPro"/>
</dbReference>
<dbReference type="InterPro" id="IPR029035">
    <property type="entry name" value="DHS-like_NAD/FAD-binding_dom"/>
</dbReference>
<evidence type="ECO:0000256" key="2">
    <source>
        <dbReference type="ARBA" id="ARBA00023027"/>
    </source>
</evidence>
<evidence type="ECO:0000313" key="5">
    <source>
        <dbReference type="EMBL" id="KAK1940230.1"/>
    </source>
</evidence>
<gene>
    <name evidence="5" type="ORF">X943_000375</name>
</gene>
<keyword evidence="1" id="KW-0808">Transferase</keyword>
<dbReference type="EMBL" id="JAHBMH010000003">
    <property type="protein sequence ID" value="KAK1940230.1"/>
    <property type="molecule type" value="Genomic_DNA"/>
</dbReference>
<evidence type="ECO:0000259" key="4">
    <source>
        <dbReference type="PROSITE" id="PS50305"/>
    </source>
</evidence>